<comment type="caution">
    <text evidence="6">The sequence shown here is derived from an EMBL/GenBank/DDBJ whole genome shotgun (WGS) entry which is preliminary data.</text>
</comment>
<dbReference type="InterPro" id="IPR011075">
    <property type="entry name" value="TetR_C"/>
</dbReference>
<evidence type="ECO:0000313" key="7">
    <source>
        <dbReference type="Proteomes" id="UP000551501"/>
    </source>
</evidence>
<dbReference type="SUPFAM" id="SSF46689">
    <property type="entry name" value="Homeodomain-like"/>
    <property type="match status" value="1"/>
</dbReference>
<dbReference type="GO" id="GO:0000976">
    <property type="term" value="F:transcription cis-regulatory region binding"/>
    <property type="evidence" value="ECO:0007669"/>
    <property type="project" value="TreeGrafter"/>
</dbReference>
<dbReference type="PANTHER" id="PTHR30055">
    <property type="entry name" value="HTH-TYPE TRANSCRIPTIONAL REGULATOR RUTR"/>
    <property type="match status" value="1"/>
</dbReference>
<feature type="DNA-binding region" description="H-T-H motif" evidence="4">
    <location>
        <begin position="72"/>
        <end position="91"/>
    </location>
</feature>
<dbReference type="SUPFAM" id="SSF48498">
    <property type="entry name" value="Tetracyclin repressor-like, C-terminal domain"/>
    <property type="match status" value="1"/>
</dbReference>
<evidence type="ECO:0000256" key="1">
    <source>
        <dbReference type="ARBA" id="ARBA00023015"/>
    </source>
</evidence>
<dbReference type="InterPro" id="IPR001647">
    <property type="entry name" value="HTH_TetR"/>
</dbReference>
<dbReference type="PROSITE" id="PS50977">
    <property type="entry name" value="HTH_TETR_2"/>
    <property type="match status" value="1"/>
</dbReference>
<dbReference type="InterPro" id="IPR050109">
    <property type="entry name" value="HTH-type_TetR-like_transc_reg"/>
</dbReference>
<dbReference type="Proteomes" id="UP000551501">
    <property type="component" value="Unassembled WGS sequence"/>
</dbReference>
<dbReference type="GO" id="GO:0003700">
    <property type="term" value="F:DNA-binding transcription factor activity"/>
    <property type="evidence" value="ECO:0007669"/>
    <property type="project" value="TreeGrafter"/>
</dbReference>
<dbReference type="Gene3D" id="1.10.10.60">
    <property type="entry name" value="Homeodomain-like"/>
    <property type="match status" value="1"/>
</dbReference>
<organism evidence="6 7">
    <name type="scientific">Gordonia humi</name>
    <dbReference type="NCBI Taxonomy" id="686429"/>
    <lineage>
        <taxon>Bacteria</taxon>
        <taxon>Bacillati</taxon>
        <taxon>Actinomycetota</taxon>
        <taxon>Actinomycetes</taxon>
        <taxon>Mycobacteriales</taxon>
        <taxon>Gordoniaceae</taxon>
        <taxon>Gordonia</taxon>
    </lineage>
</organism>
<evidence type="ECO:0000313" key="6">
    <source>
        <dbReference type="EMBL" id="MBB4133855.1"/>
    </source>
</evidence>
<sequence length="241" mass="26458">MSYLYVVHHETYTERLSSARSRPLLPRPSTSVRIEAVGNEASRGRPRDPDVSSRIVDAALVVYARRGWSAFTMDGVAREAGVGKAALYRRWSDKKGLLLDALELRSERVSARAAVLLAGDVRADLVALAAALMRHFLDPGGWATIRASVDMATDEPPVAEFYDRVVARHRTDATAVFQHYVDAGDLSRSVTVQAMVEQFYGAVLMHVLALRTADREHARAVPGDHVGPIVEVFLGGARREP</sequence>
<proteinExistence type="predicted"/>
<keyword evidence="7" id="KW-1185">Reference proteome</keyword>
<evidence type="ECO:0000256" key="4">
    <source>
        <dbReference type="PROSITE-ProRule" id="PRU00335"/>
    </source>
</evidence>
<dbReference type="InterPro" id="IPR009057">
    <property type="entry name" value="Homeodomain-like_sf"/>
</dbReference>
<evidence type="ECO:0000256" key="2">
    <source>
        <dbReference type="ARBA" id="ARBA00023125"/>
    </source>
</evidence>
<reference evidence="6 7" key="1">
    <citation type="submission" date="2020-08" db="EMBL/GenBank/DDBJ databases">
        <title>Sequencing the genomes of 1000 actinobacteria strains.</title>
        <authorList>
            <person name="Klenk H.-P."/>
        </authorList>
    </citation>
    <scope>NUCLEOTIDE SEQUENCE [LARGE SCALE GENOMIC DNA]</scope>
    <source>
        <strain evidence="6 7">DSM 45298</strain>
    </source>
</reference>
<protein>
    <submittedName>
        <fullName evidence="6">AcrR family transcriptional regulator</fullName>
    </submittedName>
</protein>
<keyword evidence="1" id="KW-0805">Transcription regulation</keyword>
<name>A0A840EM59_9ACTN</name>
<accession>A0A840EM59</accession>
<dbReference type="PANTHER" id="PTHR30055:SF148">
    <property type="entry name" value="TETR-FAMILY TRANSCRIPTIONAL REGULATOR"/>
    <property type="match status" value="1"/>
</dbReference>
<dbReference type="InterPro" id="IPR036271">
    <property type="entry name" value="Tet_transcr_reg_TetR-rel_C_sf"/>
</dbReference>
<dbReference type="Pfam" id="PF16859">
    <property type="entry name" value="TetR_C_11"/>
    <property type="match status" value="1"/>
</dbReference>
<feature type="domain" description="HTH tetR-type" evidence="5">
    <location>
        <begin position="49"/>
        <end position="109"/>
    </location>
</feature>
<dbReference type="RefSeq" id="WP_221246718.1">
    <property type="nucleotide sequence ID" value="NZ_BAABHL010000045.1"/>
</dbReference>
<dbReference type="Pfam" id="PF00440">
    <property type="entry name" value="TetR_N"/>
    <property type="match status" value="1"/>
</dbReference>
<dbReference type="EMBL" id="JACIFP010000001">
    <property type="protein sequence ID" value="MBB4133855.1"/>
    <property type="molecule type" value="Genomic_DNA"/>
</dbReference>
<evidence type="ECO:0000256" key="3">
    <source>
        <dbReference type="ARBA" id="ARBA00023163"/>
    </source>
</evidence>
<keyword evidence="3" id="KW-0804">Transcription</keyword>
<keyword evidence="2 4" id="KW-0238">DNA-binding</keyword>
<dbReference type="AlphaFoldDB" id="A0A840EM59"/>
<dbReference type="PRINTS" id="PR00455">
    <property type="entry name" value="HTHTETR"/>
</dbReference>
<gene>
    <name evidence="6" type="ORF">BKA16_000407</name>
</gene>
<evidence type="ECO:0000259" key="5">
    <source>
        <dbReference type="PROSITE" id="PS50977"/>
    </source>
</evidence>
<dbReference type="Gene3D" id="1.10.357.10">
    <property type="entry name" value="Tetracycline Repressor, domain 2"/>
    <property type="match status" value="1"/>
</dbReference>